<keyword evidence="3" id="KW-0731">Sigma factor</keyword>
<dbReference type="Pfam" id="PF04542">
    <property type="entry name" value="Sigma70_r2"/>
    <property type="match status" value="1"/>
</dbReference>
<dbReference type="AlphaFoldDB" id="A0A1Y5Q363"/>
<dbReference type="InterPro" id="IPR014284">
    <property type="entry name" value="RNA_pol_sigma-70_dom"/>
</dbReference>
<dbReference type="InterPro" id="IPR036388">
    <property type="entry name" value="WH-like_DNA-bd_sf"/>
</dbReference>
<comment type="similarity">
    <text evidence="1">Belongs to the sigma-70 factor family. ECF subfamily.</text>
</comment>
<evidence type="ECO:0000256" key="2">
    <source>
        <dbReference type="ARBA" id="ARBA00023015"/>
    </source>
</evidence>
<dbReference type="InterPro" id="IPR013249">
    <property type="entry name" value="RNA_pol_sigma70_r4_t2"/>
</dbReference>
<dbReference type="PANTHER" id="PTHR43133:SF45">
    <property type="entry name" value="RNA POLYMERASE ECF-TYPE SIGMA FACTOR"/>
    <property type="match status" value="1"/>
</dbReference>
<organism evidence="7">
    <name type="scientific">uncultured Stenotrophomonas sp</name>
    <dbReference type="NCBI Taxonomy" id="165438"/>
    <lineage>
        <taxon>Bacteria</taxon>
        <taxon>Pseudomonadati</taxon>
        <taxon>Pseudomonadota</taxon>
        <taxon>Gammaproteobacteria</taxon>
        <taxon>Lysobacterales</taxon>
        <taxon>Lysobacteraceae</taxon>
        <taxon>Stenotrophomonas</taxon>
        <taxon>environmental samples</taxon>
    </lineage>
</organism>
<keyword evidence="4" id="KW-0804">Transcription</keyword>
<feature type="domain" description="RNA polymerase sigma factor 70 region 4 type 2" evidence="6">
    <location>
        <begin position="108"/>
        <end position="159"/>
    </location>
</feature>
<dbReference type="SUPFAM" id="SSF88946">
    <property type="entry name" value="Sigma2 domain of RNA polymerase sigma factors"/>
    <property type="match status" value="1"/>
</dbReference>
<dbReference type="GO" id="GO:0006352">
    <property type="term" value="P:DNA-templated transcription initiation"/>
    <property type="evidence" value="ECO:0007669"/>
    <property type="project" value="InterPro"/>
</dbReference>
<evidence type="ECO:0000256" key="3">
    <source>
        <dbReference type="ARBA" id="ARBA00023082"/>
    </source>
</evidence>
<keyword evidence="2" id="KW-0805">Transcription regulation</keyword>
<evidence type="ECO:0000256" key="1">
    <source>
        <dbReference type="ARBA" id="ARBA00010641"/>
    </source>
</evidence>
<accession>A0A1Y5Q363</accession>
<dbReference type="Gene3D" id="1.10.10.10">
    <property type="entry name" value="Winged helix-like DNA-binding domain superfamily/Winged helix DNA-binding domain"/>
    <property type="match status" value="1"/>
</dbReference>
<evidence type="ECO:0000259" key="6">
    <source>
        <dbReference type="Pfam" id="PF08281"/>
    </source>
</evidence>
<dbReference type="InterPro" id="IPR007627">
    <property type="entry name" value="RNA_pol_sigma70_r2"/>
</dbReference>
<dbReference type="PANTHER" id="PTHR43133">
    <property type="entry name" value="RNA POLYMERASE ECF-TYPE SIGMA FACTO"/>
    <property type="match status" value="1"/>
</dbReference>
<dbReference type="Pfam" id="PF08281">
    <property type="entry name" value="Sigma70_r4_2"/>
    <property type="match status" value="1"/>
</dbReference>
<dbReference type="InterPro" id="IPR039425">
    <property type="entry name" value="RNA_pol_sigma-70-like"/>
</dbReference>
<evidence type="ECO:0000256" key="4">
    <source>
        <dbReference type="ARBA" id="ARBA00023163"/>
    </source>
</evidence>
<dbReference type="InterPro" id="IPR013325">
    <property type="entry name" value="RNA_pol_sigma_r2"/>
</dbReference>
<dbReference type="GO" id="GO:0003677">
    <property type="term" value="F:DNA binding"/>
    <property type="evidence" value="ECO:0007669"/>
    <property type="project" value="InterPro"/>
</dbReference>
<sequence length="163" mass="18666">MPPVSSPFAELLERHRGILAKVAGSYARQREDREDLMQEIAAQLWRAWPSYDPARPFSTWMYRIALNVAISQLRGRMRAPALAETTEGALDALADPAPHDPERSQQLERLYRFIHALPPLERALMLLYLEERPQREIAEVLGLSETNVATKIGRLKARLRNEL</sequence>
<gene>
    <name evidence="7" type="primary">nccH</name>
    <name evidence="7" type="ORF">STPYR_10175</name>
</gene>
<proteinExistence type="inferred from homology"/>
<dbReference type="NCBIfam" id="TIGR02937">
    <property type="entry name" value="sigma70-ECF"/>
    <property type="match status" value="1"/>
</dbReference>
<name>A0A1Y5Q363_9GAMM</name>
<evidence type="ECO:0000313" key="7">
    <source>
        <dbReference type="EMBL" id="SBV35245.1"/>
    </source>
</evidence>
<protein>
    <submittedName>
        <fullName evidence="7">RNA polymerase sigma factor nccH</fullName>
    </submittedName>
</protein>
<reference evidence="7" key="1">
    <citation type="submission" date="2016-03" db="EMBL/GenBank/DDBJ databases">
        <authorList>
            <person name="Ploux O."/>
        </authorList>
    </citation>
    <scope>NUCLEOTIDE SEQUENCE</scope>
    <source>
        <strain evidence="7">UC10</strain>
    </source>
</reference>
<dbReference type="InterPro" id="IPR013324">
    <property type="entry name" value="RNA_pol_sigma_r3/r4-like"/>
</dbReference>
<feature type="domain" description="RNA polymerase sigma-70 region 2" evidence="5">
    <location>
        <begin position="11"/>
        <end position="78"/>
    </location>
</feature>
<dbReference type="GO" id="GO:0016987">
    <property type="term" value="F:sigma factor activity"/>
    <property type="evidence" value="ECO:0007669"/>
    <property type="project" value="UniProtKB-KW"/>
</dbReference>
<dbReference type="Gene3D" id="1.10.1740.10">
    <property type="match status" value="1"/>
</dbReference>
<dbReference type="EMBL" id="FLTS01000001">
    <property type="protein sequence ID" value="SBV35245.1"/>
    <property type="molecule type" value="Genomic_DNA"/>
</dbReference>
<dbReference type="SUPFAM" id="SSF88659">
    <property type="entry name" value="Sigma3 and sigma4 domains of RNA polymerase sigma factors"/>
    <property type="match status" value="1"/>
</dbReference>
<evidence type="ECO:0000259" key="5">
    <source>
        <dbReference type="Pfam" id="PF04542"/>
    </source>
</evidence>